<dbReference type="PRINTS" id="PR00738">
    <property type="entry name" value="GLHYDRLASE20"/>
</dbReference>
<comment type="similarity">
    <text evidence="2">Belongs to the glycosyl hydrolase 20 family.</text>
</comment>
<dbReference type="OrthoDB" id="177545at2"/>
<comment type="caution">
    <text evidence="10">The sequence shown here is derived from an EMBL/GenBank/DDBJ whole genome shotgun (WGS) entry which is preliminary data.</text>
</comment>
<dbReference type="PANTHER" id="PTHR22600:SF57">
    <property type="entry name" value="BETA-N-ACETYLHEXOSAMINIDASE"/>
    <property type="match status" value="1"/>
</dbReference>
<dbReference type="PANTHER" id="PTHR22600">
    <property type="entry name" value="BETA-HEXOSAMINIDASE"/>
    <property type="match status" value="1"/>
</dbReference>
<dbReference type="EC" id="3.2.1.52" evidence="3"/>
<evidence type="ECO:0000256" key="2">
    <source>
        <dbReference type="ARBA" id="ARBA00006285"/>
    </source>
</evidence>
<dbReference type="RefSeq" id="WP_068628586.1">
    <property type="nucleotide sequence ID" value="NZ_LSZQ01000012.1"/>
</dbReference>
<dbReference type="Proteomes" id="UP000070058">
    <property type="component" value="Unassembled WGS sequence"/>
</dbReference>
<dbReference type="InterPro" id="IPR059177">
    <property type="entry name" value="GH29D-like_dom"/>
</dbReference>
<dbReference type="Gene3D" id="3.30.379.10">
    <property type="entry name" value="Chitobiase/beta-hexosaminidase domain 2-like"/>
    <property type="match status" value="1"/>
</dbReference>
<comment type="catalytic activity">
    <reaction evidence="1">
        <text>Hydrolysis of terminal non-reducing N-acetyl-D-hexosamine residues in N-acetyl-beta-D-hexosaminides.</text>
        <dbReference type="EC" id="3.2.1.52"/>
    </reaction>
</comment>
<accession>A0A139ST14</accession>
<name>A0A139ST14_9BACT</name>
<reference evidence="11" key="1">
    <citation type="submission" date="2016-02" db="EMBL/GenBank/DDBJ databases">
        <authorList>
            <person name="Sanders J.G."/>
            <person name="Lin J.Y."/>
            <person name="Wertz J.T."/>
            <person name="Russell J.A."/>
            <person name="Moreau C.S."/>
            <person name="Powell S."/>
        </authorList>
    </citation>
    <scope>NUCLEOTIDE SEQUENCE [LARGE SCALE GENOMIC DNA]</scope>
    <source>
        <strain evidence="11">CAG34</strain>
    </source>
</reference>
<gene>
    <name evidence="10" type="ORF">AXK11_00295</name>
</gene>
<feature type="domain" description="GH29D-like beta-sandwich" evidence="9">
    <location>
        <begin position="541"/>
        <end position="591"/>
    </location>
</feature>
<sequence length="770" mass="85098">MSTPPIPLSLIPQPAQVERGEGQFTLTAQTALIAIGGKPHTAKAAAQFAAMVEESFGQKLPQLVEAADGAEAAAAPAAARVIRFRFDEGAELPREGYVLEITPSGVSIRAGDAAGLFYGAVTLWQLLTAAPEPALPATLPALRITDSPRFKWRGFMLDSARHMQPVEQIKRLIDQAARHKLNTFHWHLTDDQGWRLEIKRYPKLTEVGAWRIPAGKAGIGPDGQPLRYGGFYTQAEARDIVAYAAERHITVVPEFDMPGHARAALAAYPEFGPTGQAPEVSPDWGIHPYIFDVTDEAFAFLENILREFFDIFPSRYIHIGGDEAVKHHWKNSPKVQEKIRALGLADENALQSWFVRRVARFLAANERQLIGWTEIIDGGPLPEGASLMVWYKLESAAVAAEAGHDVVMTPSAYTYLNCAQSFAHAAPPGHDWPTTLQVVYEHEPIPEDVPASAAHRIIGYQANLWTEHIRIPQHVEHMLYPRLSAIAENAWSPAALRDWRGFLPRIVAQLRRLHRTGIAAADSAFAAQIDAEPADADAGPNPSAAQVRLWSQTGFGELRYTTDGSEPRADSPRYTEPLTLALPVTITVNAFFEGRPIAKPHRAVVDALALRTRTAEQLLPQPESGRRLEDDEPLEGERLTVLVNIVTPRWVWKQAPLDGIRSLRVEALDVPYNFAFAPEHEQPLQRATEPVYLQLYFGGFEGEPVAQALVDPALPTPIKTVTLPLPEGLSGRHDLHLKFTGDEFTELPRETLWAIKRLQLLTAEEARNGQ</sequence>
<evidence type="ECO:0000256" key="4">
    <source>
        <dbReference type="ARBA" id="ARBA00022801"/>
    </source>
</evidence>
<feature type="domain" description="Glycoside hydrolase family 20 catalytic" evidence="7">
    <location>
        <begin position="150"/>
        <end position="493"/>
    </location>
</feature>
<dbReference type="Pfam" id="PF13290">
    <property type="entry name" value="CHB_HEX_C_1"/>
    <property type="match status" value="1"/>
</dbReference>
<evidence type="ECO:0000256" key="3">
    <source>
        <dbReference type="ARBA" id="ARBA00012663"/>
    </source>
</evidence>
<dbReference type="Pfam" id="PF00728">
    <property type="entry name" value="Glyco_hydro_20"/>
    <property type="match status" value="1"/>
</dbReference>
<evidence type="ECO:0000256" key="5">
    <source>
        <dbReference type="ARBA" id="ARBA00023295"/>
    </source>
</evidence>
<evidence type="ECO:0000313" key="11">
    <source>
        <dbReference type="Proteomes" id="UP000070058"/>
    </source>
</evidence>
<dbReference type="SUPFAM" id="SSF55545">
    <property type="entry name" value="beta-N-acetylhexosaminidase-like domain"/>
    <property type="match status" value="1"/>
</dbReference>
<evidence type="ECO:0000256" key="1">
    <source>
        <dbReference type="ARBA" id="ARBA00001231"/>
    </source>
</evidence>
<dbReference type="InterPro" id="IPR025705">
    <property type="entry name" value="Beta_hexosaminidase_sua/sub"/>
</dbReference>
<dbReference type="STRING" id="1548207.AXK11_00295"/>
<dbReference type="InterPro" id="IPR015883">
    <property type="entry name" value="Glyco_hydro_20_cat"/>
</dbReference>
<keyword evidence="4" id="KW-0378">Hydrolase</keyword>
<evidence type="ECO:0000313" key="10">
    <source>
        <dbReference type="EMBL" id="KXU37707.1"/>
    </source>
</evidence>
<dbReference type="SUPFAM" id="SSF51445">
    <property type="entry name" value="(Trans)glycosidases"/>
    <property type="match status" value="1"/>
</dbReference>
<dbReference type="Gene3D" id="3.20.20.80">
    <property type="entry name" value="Glycosidases"/>
    <property type="match status" value="1"/>
</dbReference>
<dbReference type="GO" id="GO:0016020">
    <property type="term" value="C:membrane"/>
    <property type="evidence" value="ECO:0007669"/>
    <property type="project" value="TreeGrafter"/>
</dbReference>
<evidence type="ECO:0000256" key="6">
    <source>
        <dbReference type="PIRSR" id="PIRSR625705-1"/>
    </source>
</evidence>
<dbReference type="GO" id="GO:0030203">
    <property type="term" value="P:glycosaminoglycan metabolic process"/>
    <property type="evidence" value="ECO:0007669"/>
    <property type="project" value="TreeGrafter"/>
</dbReference>
<proteinExistence type="inferred from homology"/>
<protein>
    <recommendedName>
        <fullName evidence="3">beta-N-acetylhexosaminidase</fullName>
        <ecNumber evidence="3">3.2.1.52</ecNumber>
    </recommendedName>
</protein>
<dbReference type="InterPro" id="IPR029018">
    <property type="entry name" value="Hex-like_dom2"/>
</dbReference>
<keyword evidence="5" id="KW-0326">Glycosidase</keyword>
<dbReference type="CDD" id="cd06563">
    <property type="entry name" value="GH20_chitobiase-like"/>
    <property type="match status" value="1"/>
</dbReference>
<dbReference type="Pfam" id="PF02838">
    <property type="entry name" value="Glyco_hydro_20b"/>
    <property type="match status" value="1"/>
</dbReference>
<dbReference type="EMBL" id="LSZQ01000012">
    <property type="protein sequence ID" value="KXU37707.1"/>
    <property type="molecule type" value="Genomic_DNA"/>
</dbReference>
<organism evidence="10 11">
    <name type="scientific">Cephaloticoccus primus</name>
    <dbReference type="NCBI Taxonomy" id="1548207"/>
    <lineage>
        <taxon>Bacteria</taxon>
        <taxon>Pseudomonadati</taxon>
        <taxon>Verrucomicrobiota</taxon>
        <taxon>Opitutia</taxon>
        <taxon>Opitutales</taxon>
        <taxon>Opitutaceae</taxon>
        <taxon>Cephaloticoccus</taxon>
    </lineage>
</organism>
<dbReference type="AlphaFoldDB" id="A0A139ST14"/>
<feature type="active site" description="Proton donor" evidence="6">
    <location>
        <position position="323"/>
    </location>
</feature>
<feature type="domain" description="Beta-hexosaminidase bacterial type N-terminal" evidence="8">
    <location>
        <begin position="9"/>
        <end position="146"/>
    </location>
</feature>
<evidence type="ECO:0000259" key="8">
    <source>
        <dbReference type="Pfam" id="PF02838"/>
    </source>
</evidence>
<keyword evidence="11" id="KW-1185">Reference proteome</keyword>
<evidence type="ECO:0000259" key="7">
    <source>
        <dbReference type="Pfam" id="PF00728"/>
    </source>
</evidence>
<evidence type="ECO:0000259" key="9">
    <source>
        <dbReference type="Pfam" id="PF13290"/>
    </source>
</evidence>
<dbReference type="GO" id="GO:0005975">
    <property type="term" value="P:carbohydrate metabolic process"/>
    <property type="evidence" value="ECO:0007669"/>
    <property type="project" value="InterPro"/>
</dbReference>
<dbReference type="GO" id="GO:0004563">
    <property type="term" value="F:beta-N-acetylhexosaminidase activity"/>
    <property type="evidence" value="ECO:0007669"/>
    <property type="project" value="UniProtKB-EC"/>
</dbReference>
<dbReference type="InterPro" id="IPR017853">
    <property type="entry name" value="GH"/>
</dbReference>
<dbReference type="InterPro" id="IPR015882">
    <property type="entry name" value="HEX_bac_N"/>
</dbReference>